<sequence length="97" mass="10794">MTSLQPLPQWKAAFVNPQGPTPNIGDCVALALMFIAAPFLIGMATNYLCRQRRPMLVAYVSYSVYDAQLPPAYNPLWYSGTIVASWIEFGTYKINST</sequence>
<evidence type="ECO:0000313" key="3">
    <source>
        <dbReference type="Proteomes" id="UP000076532"/>
    </source>
</evidence>
<dbReference type="OrthoDB" id="6133115at2759"/>
<reference evidence="2 3" key="1">
    <citation type="journal article" date="2016" name="Mol. Biol. Evol.">
        <title>Comparative Genomics of Early-Diverging Mushroom-Forming Fungi Provides Insights into the Origins of Lignocellulose Decay Capabilities.</title>
        <authorList>
            <person name="Nagy L.G."/>
            <person name="Riley R."/>
            <person name="Tritt A."/>
            <person name="Adam C."/>
            <person name="Daum C."/>
            <person name="Floudas D."/>
            <person name="Sun H."/>
            <person name="Yadav J.S."/>
            <person name="Pangilinan J."/>
            <person name="Larsson K.H."/>
            <person name="Matsuura K."/>
            <person name="Barry K."/>
            <person name="Labutti K."/>
            <person name="Kuo R."/>
            <person name="Ohm R.A."/>
            <person name="Bhattacharya S.S."/>
            <person name="Shirouzu T."/>
            <person name="Yoshinaga Y."/>
            <person name="Martin F.M."/>
            <person name="Grigoriev I.V."/>
            <person name="Hibbett D.S."/>
        </authorList>
    </citation>
    <scope>NUCLEOTIDE SEQUENCE [LARGE SCALE GENOMIC DNA]</scope>
    <source>
        <strain evidence="2 3">CBS 109695</strain>
    </source>
</reference>
<dbReference type="EMBL" id="KV417535">
    <property type="protein sequence ID" value="KZP22983.1"/>
    <property type="molecule type" value="Genomic_DNA"/>
</dbReference>
<keyword evidence="1" id="KW-0812">Transmembrane</keyword>
<accession>A0A166LI71</accession>
<keyword evidence="3" id="KW-1185">Reference proteome</keyword>
<keyword evidence="1" id="KW-1133">Transmembrane helix</keyword>
<proteinExistence type="predicted"/>
<dbReference type="Proteomes" id="UP000076532">
    <property type="component" value="Unassembled WGS sequence"/>
</dbReference>
<name>A0A166LI71_9AGAM</name>
<dbReference type="STRING" id="436010.A0A166LI71"/>
<evidence type="ECO:0000313" key="2">
    <source>
        <dbReference type="EMBL" id="KZP22983.1"/>
    </source>
</evidence>
<organism evidence="2 3">
    <name type="scientific">Athelia psychrophila</name>
    <dbReference type="NCBI Taxonomy" id="1759441"/>
    <lineage>
        <taxon>Eukaryota</taxon>
        <taxon>Fungi</taxon>
        <taxon>Dikarya</taxon>
        <taxon>Basidiomycota</taxon>
        <taxon>Agaricomycotina</taxon>
        <taxon>Agaricomycetes</taxon>
        <taxon>Agaricomycetidae</taxon>
        <taxon>Atheliales</taxon>
        <taxon>Atheliaceae</taxon>
        <taxon>Athelia</taxon>
    </lineage>
</organism>
<gene>
    <name evidence="2" type="ORF">FIBSPDRAFT_952319</name>
</gene>
<keyword evidence="1" id="KW-0472">Membrane</keyword>
<feature type="transmembrane region" description="Helical" evidence="1">
    <location>
        <begin position="28"/>
        <end position="49"/>
    </location>
</feature>
<protein>
    <submittedName>
        <fullName evidence="2">Uncharacterized protein</fullName>
    </submittedName>
</protein>
<dbReference type="AlphaFoldDB" id="A0A166LI71"/>
<evidence type="ECO:0000256" key="1">
    <source>
        <dbReference type="SAM" id="Phobius"/>
    </source>
</evidence>